<evidence type="ECO:0000256" key="2">
    <source>
        <dbReference type="SAM" id="MobiDB-lite"/>
    </source>
</evidence>
<keyword evidence="1" id="KW-0175">Coiled coil</keyword>
<dbReference type="Proteomes" id="UP001209878">
    <property type="component" value="Unassembled WGS sequence"/>
</dbReference>
<name>A0AAD9KI79_RIDPI</name>
<evidence type="ECO:0000313" key="3">
    <source>
        <dbReference type="EMBL" id="KAK2172083.1"/>
    </source>
</evidence>
<dbReference type="Pfam" id="PF15818">
    <property type="entry name" value="CCDC73"/>
    <property type="match status" value="1"/>
</dbReference>
<evidence type="ECO:0000313" key="4">
    <source>
        <dbReference type="Proteomes" id="UP001209878"/>
    </source>
</evidence>
<comment type="caution">
    <text evidence="3">The sequence shown here is derived from an EMBL/GenBank/DDBJ whole genome shotgun (WGS) entry which is preliminary data.</text>
</comment>
<organism evidence="3 4">
    <name type="scientific">Ridgeia piscesae</name>
    <name type="common">Tubeworm</name>
    <dbReference type="NCBI Taxonomy" id="27915"/>
    <lineage>
        <taxon>Eukaryota</taxon>
        <taxon>Metazoa</taxon>
        <taxon>Spiralia</taxon>
        <taxon>Lophotrochozoa</taxon>
        <taxon>Annelida</taxon>
        <taxon>Polychaeta</taxon>
        <taxon>Sedentaria</taxon>
        <taxon>Canalipalpata</taxon>
        <taxon>Sabellida</taxon>
        <taxon>Siboglinidae</taxon>
        <taxon>Ridgeia</taxon>
    </lineage>
</organism>
<dbReference type="EMBL" id="JAODUO010000994">
    <property type="protein sequence ID" value="KAK2172083.1"/>
    <property type="molecule type" value="Genomic_DNA"/>
</dbReference>
<dbReference type="PANTHER" id="PTHR28660">
    <property type="entry name" value="COILED-COIL DOMAIN-CONTAINING PROTEIN 73"/>
    <property type="match status" value="1"/>
</dbReference>
<feature type="coiled-coil region" evidence="1">
    <location>
        <begin position="229"/>
        <end position="373"/>
    </location>
</feature>
<protein>
    <submittedName>
        <fullName evidence="3">Uncharacterized protein</fullName>
    </submittedName>
</protein>
<proteinExistence type="predicted"/>
<reference evidence="3" key="1">
    <citation type="journal article" date="2023" name="Mol. Biol. Evol.">
        <title>Third-Generation Sequencing Reveals the Adaptive Role of the Epigenome in Three Deep-Sea Polychaetes.</title>
        <authorList>
            <person name="Perez M."/>
            <person name="Aroh O."/>
            <person name="Sun Y."/>
            <person name="Lan Y."/>
            <person name="Juniper S.K."/>
            <person name="Young C.R."/>
            <person name="Angers B."/>
            <person name="Qian P.Y."/>
        </authorList>
    </citation>
    <scope>NUCLEOTIDE SEQUENCE</scope>
    <source>
        <strain evidence="3">R07B-5</strain>
    </source>
</reference>
<evidence type="ECO:0000256" key="1">
    <source>
        <dbReference type="SAM" id="Coils"/>
    </source>
</evidence>
<feature type="coiled-coil region" evidence="1">
    <location>
        <begin position="435"/>
        <end position="504"/>
    </location>
</feature>
<feature type="compositionally biased region" description="Low complexity" evidence="2">
    <location>
        <begin position="539"/>
        <end position="560"/>
    </location>
</feature>
<dbReference type="AlphaFoldDB" id="A0AAD9KI79"/>
<sequence length="588" mass="66041">MPINSMTISSSEQTDVSIDEHQMTADTVTGTACVSVTRQPLPCTETHVKVDDGDLVKCLSLGLGLDSESTLPAIQEMHRAYQNEKTAVVDKDIKSHTMFVITTDMAIPVEGDLKCKHLLKNSSETNPALPSAETQDIAVDTNVESKQTLCTNSQVVSSGLGGTAVQPAVRCEEDDDVEEDLVMAAVAVEKALGDSELPLEHRQEAEEEKKTTFGNAESLRFQNSMFELVEELRIRREEAVSRNETLRTEHLVKVATVKKQFGDRMSQLRDENLSKYTLEKRLQELEQKLQLQITTKDSHLSRLAELDTLVDSVNKQMTDLTVQQTRLENNAVTEAEKLNRKLQYVNSHQTCLIDEYKNELALLQQDLMKTKVKLDQQPTIIHCQQLEEQQKIKVLEDALNSKTLELLAVAHSLVEQQVDLNNHNTQVTRNYSDTINELTSQLTSLKADYDAKSKQLDIETQSHEKTVSHWEAQHQSLSCQLKTLQEEHETLVKHQTDLEELNSQWARKNLALTEMEVTDVALQTEVEVTEVALQTEGEVTETGVQTQAVGTTDTKTQTDGQKSDVKSSQTDHVTSMHQFIQTEDYKTG</sequence>
<keyword evidence="4" id="KW-1185">Reference proteome</keyword>
<accession>A0AAD9KI79</accession>
<dbReference type="InterPro" id="IPR031650">
    <property type="entry name" value="CCDC73"/>
</dbReference>
<dbReference type="PANTHER" id="PTHR28660:SF1">
    <property type="entry name" value="COILED-COIL DOMAIN-CONTAINING PROTEIN 73"/>
    <property type="match status" value="1"/>
</dbReference>
<feature type="region of interest" description="Disordered" evidence="2">
    <location>
        <begin position="539"/>
        <end position="573"/>
    </location>
</feature>
<gene>
    <name evidence="3" type="ORF">NP493_994g00038</name>
</gene>